<dbReference type="RefSeq" id="WP_015272597.1">
    <property type="nucleotide sequence ID" value="NC_019907.1"/>
</dbReference>
<dbReference type="EMBL" id="CP003789">
    <property type="protein sequence ID" value="AGA64170.1"/>
    <property type="molecule type" value="Genomic_DNA"/>
</dbReference>
<sequence length="314" mass="35843">MRKIKTIAIQMNHVSSINIDTDATFAIGLEAQTRGYQLFHYTPDQLFMRNNKIYAHAEPMILRDIKDNHYELGEAEIIDLSKIDVVLIRQDPPFNMAYITCTYLLERLHPQTLVLNNPFWIRNSPEKLFVFEFSDLMPPTLISRNIDEIMKFRVEIGDIILKPLYGNGGHGVLYLSKEDRNFASLTELMLTISQEPFIVQAYLPQIHEGDTRILLLDGEPVGAINRVHAEHDNRSNIHAGGRAEPKEITSQEQEICRRIGASLRERGLFFTGIDVIGGYLTEINVTSPTCIREVQKFGGNDIASLFWNSVENKL</sequence>
<dbReference type="Gene3D" id="3.30.470.20">
    <property type="entry name" value="ATP-grasp fold, B domain"/>
    <property type="match status" value="1"/>
</dbReference>
<dbReference type="InterPro" id="IPR004218">
    <property type="entry name" value="GSHS_ATP-bd"/>
</dbReference>
<keyword evidence="7 10" id="KW-0067">ATP-binding</keyword>
<dbReference type="PANTHER" id="PTHR21621">
    <property type="entry name" value="RIBOSOMAL PROTEIN S6 MODIFICATION PROTEIN"/>
    <property type="match status" value="1"/>
</dbReference>
<dbReference type="GO" id="GO:0004363">
    <property type="term" value="F:glutathione synthase activity"/>
    <property type="evidence" value="ECO:0007669"/>
    <property type="project" value="UniProtKB-UniRule"/>
</dbReference>
<dbReference type="AlphaFoldDB" id="L0ETL3"/>
<dbReference type="InterPro" id="IPR006284">
    <property type="entry name" value="Glut_synth_pro"/>
</dbReference>
<dbReference type="InterPro" id="IPR004215">
    <property type="entry name" value="GSHS_N"/>
</dbReference>
<keyword evidence="3 10" id="KW-0436">Ligase</keyword>
<dbReference type="GO" id="GO:0005737">
    <property type="term" value="C:cytoplasm"/>
    <property type="evidence" value="ECO:0007669"/>
    <property type="project" value="TreeGrafter"/>
</dbReference>
<dbReference type="Gene3D" id="3.30.1490.20">
    <property type="entry name" value="ATP-grasp fold, A domain"/>
    <property type="match status" value="1"/>
</dbReference>
<dbReference type="GO" id="GO:0046872">
    <property type="term" value="F:metal ion binding"/>
    <property type="evidence" value="ECO:0007669"/>
    <property type="project" value="UniProtKB-KW"/>
</dbReference>
<evidence type="ECO:0000256" key="10">
    <source>
        <dbReference type="HAMAP-Rule" id="MF_00162"/>
    </source>
</evidence>
<comment type="cofactor">
    <cofactor evidence="1">
        <name>Mn(2+)</name>
        <dbReference type="ChEBI" id="CHEBI:29035"/>
    </cofactor>
</comment>
<evidence type="ECO:0000313" key="12">
    <source>
        <dbReference type="EMBL" id="AGA64170.1"/>
    </source>
</evidence>
<evidence type="ECO:0000256" key="5">
    <source>
        <dbReference type="ARBA" id="ARBA00022723"/>
    </source>
</evidence>
<feature type="domain" description="ATP-grasp" evidence="11">
    <location>
        <begin position="127"/>
        <end position="311"/>
    </location>
</feature>
<evidence type="ECO:0000256" key="8">
    <source>
        <dbReference type="ARBA" id="ARBA00022842"/>
    </source>
</evidence>
<keyword evidence="8" id="KW-0460">Magnesium</keyword>
<dbReference type="PANTHER" id="PTHR21621:SF4">
    <property type="entry name" value="GLUTATHIONE SYNTHETASE"/>
    <property type="match status" value="1"/>
</dbReference>
<dbReference type="HAMAP" id="MF_00162">
    <property type="entry name" value="GSH_S"/>
    <property type="match status" value="1"/>
</dbReference>
<dbReference type="eggNOG" id="COG0189">
    <property type="taxonomic scope" value="Bacteria"/>
</dbReference>
<keyword evidence="6 10" id="KW-0547">Nucleotide-binding</keyword>
<dbReference type="EC" id="6.3.2.3" evidence="10"/>
<dbReference type="SUPFAM" id="SSF56059">
    <property type="entry name" value="Glutathione synthetase ATP-binding domain-like"/>
    <property type="match status" value="1"/>
</dbReference>
<keyword evidence="9" id="KW-0464">Manganese</keyword>
<dbReference type="SUPFAM" id="SSF52440">
    <property type="entry name" value="PreATP-grasp domain"/>
    <property type="match status" value="1"/>
</dbReference>
<evidence type="ECO:0000313" key="13">
    <source>
        <dbReference type="Proteomes" id="UP000010799"/>
    </source>
</evidence>
<protein>
    <recommendedName>
        <fullName evidence="10">Glutathione synthetase</fullName>
        <ecNumber evidence="10">6.3.2.3</ecNumber>
    </recommendedName>
    <alternativeName>
        <fullName evidence="10">GSH synthetase</fullName>
        <shortName evidence="10">GSH-S</shortName>
        <shortName evidence="10">GSHase</shortName>
    </alternativeName>
    <alternativeName>
        <fullName evidence="10">Glutathione synthase</fullName>
    </alternativeName>
</protein>
<dbReference type="NCBIfam" id="NF003573">
    <property type="entry name" value="PRK05246.1"/>
    <property type="match status" value="1"/>
</dbReference>
<evidence type="ECO:0000256" key="6">
    <source>
        <dbReference type="ARBA" id="ARBA00022741"/>
    </source>
</evidence>
<dbReference type="Pfam" id="PF02955">
    <property type="entry name" value="GSH-S_ATP"/>
    <property type="match status" value="1"/>
</dbReference>
<dbReference type="PATRIC" id="fig|1215343.11.peg.186"/>
<gene>
    <name evidence="10" type="primary">gshB</name>
    <name evidence="12" type="ordered locus">B488_01770</name>
</gene>
<dbReference type="HOGENOM" id="CLU_068239_0_0_5"/>
<dbReference type="NCBIfam" id="TIGR01380">
    <property type="entry name" value="glut_syn"/>
    <property type="match status" value="1"/>
</dbReference>
<dbReference type="Gene3D" id="3.40.50.20">
    <property type="match status" value="1"/>
</dbReference>
<evidence type="ECO:0000256" key="9">
    <source>
        <dbReference type="ARBA" id="ARBA00023211"/>
    </source>
</evidence>
<evidence type="ECO:0000256" key="2">
    <source>
        <dbReference type="ARBA" id="ARBA00001946"/>
    </source>
</evidence>
<dbReference type="Pfam" id="PF02951">
    <property type="entry name" value="GSH-S_N"/>
    <property type="match status" value="1"/>
</dbReference>
<dbReference type="InterPro" id="IPR013815">
    <property type="entry name" value="ATP_grasp_subdomain_1"/>
</dbReference>
<comment type="pathway">
    <text evidence="10">Sulfur metabolism; glutathione biosynthesis; glutathione from L-cysteine and L-glutamate: step 2/2.</text>
</comment>
<evidence type="ECO:0000259" key="11">
    <source>
        <dbReference type="PROSITE" id="PS50975"/>
    </source>
</evidence>
<proteinExistence type="inferred from homology"/>
<dbReference type="GO" id="GO:0005524">
    <property type="term" value="F:ATP binding"/>
    <property type="evidence" value="ECO:0007669"/>
    <property type="project" value="UniProtKB-UniRule"/>
</dbReference>
<keyword evidence="13" id="KW-1185">Reference proteome</keyword>
<evidence type="ECO:0000256" key="7">
    <source>
        <dbReference type="ARBA" id="ARBA00022840"/>
    </source>
</evidence>
<dbReference type="InterPro" id="IPR016185">
    <property type="entry name" value="PreATP-grasp_dom_sf"/>
</dbReference>
<evidence type="ECO:0000256" key="3">
    <source>
        <dbReference type="ARBA" id="ARBA00022598"/>
    </source>
</evidence>
<keyword evidence="4 10" id="KW-0317">Glutathione biosynthesis</keyword>
<evidence type="ECO:0000256" key="1">
    <source>
        <dbReference type="ARBA" id="ARBA00001936"/>
    </source>
</evidence>
<dbReference type="InterPro" id="IPR011761">
    <property type="entry name" value="ATP-grasp"/>
</dbReference>
<comment type="similarity">
    <text evidence="10">Belongs to the prokaryotic GSH synthase family.</text>
</comment>
<organism evidence="12 13">
    <name type="scientific">Liberibacter crescens (strain BT-1)</name>
    <dbReference type="NCBI Taxonomy" id="1215343"/>
    <lineage>
        <taxon>Bacteria</taxon>
        <taxon>Pseudomonadati</taxon>
        <taxon>Pseudomonadota</taxon>
        <taxon>Alphaproteobacteria</taxon>
        <taxon>Hyphomicrobiales</taxon>
        <taxon>Rhizobiaceae</taxon>
        <taxon>Liberibacter</taxon>
    </lineage>
</organism>
<accession>L0ETL3</accession>
<dbReference type="STRING" id="1215343.B488_01770"/>
<comment type="cofactor">
    <cofactor evidence="2">
        <name>Mg(2+)</name>
        <dbReference type="ChEBI" id="CHEBI:18420"/>
    </cofactor>
</comment>
<reference evidence="12 13" key="1">
    <citation type="journal article" date="2012" name="Stand. Genomic Sci.">
        <title>Complete genome sequence of Liberibacter crescens BT-1.</title>
        <authorList>
            <person name="Leonard M.T."/>
            <person name="Fagen J.R."/>
            <person name="Davis-Richardson A.G."/>
            <person name="Davis M.J."/>
            <person name="Triplett E.W."/>
        </authorList>
    </citation>
    <scope>NUCLEOTIDE SEQUENCE [LARGE SCALE GENOMIC DNA]</scope>
    <source>
        <strain evidence="12 13">BT-1</strain>
    </source>
</reference>
<name>L0ETL3_LIBCB</name>
<dbReference type="UniPathway" id="UPA00142">
    <property type="reaction ID" value="UER00210"/>
</dbReference>
<comment type="catalytic activity">
    <reaction evidence="10">
        <text>gamma-L-glutamyl-L-cysteine + glycine + ATP = glutathione + ADP + phosphate + H(+)</text>
        <dbReference type="Rhea" id="RHEA:13557"/>
        <dbReference type="ChEBI" id="CHEBI:15378"/>
        <dbReference type="ChEBI" id="CHEBI:30616"/>
        <dbReference type="ChEBI" id="CHEBI:43474"/>
        <dbReference type="ChEBI" id="CHEBI:57305"/>
        <dbReference type="ChEBI" id="CHEBI:57925"/>
        <dbReference type="ChEBI" id="CHEBI:58173"/>
        <dbReference type="ChEBI" id="CHEBI:456216"/>
        <dbReference type="EC" id="6.3.2.3"/>
    </reaction>
</comment>
<keyword evidence="5" id="KW-0479">Metal-binding</keyword>
<evidence type="ECO:0000256" key="4">
    <source>
        <dbReference type="ARBA" id="ARBA00022684"/>
    </source>
</evidence>
<dbReference type="Proteomes" id="UP000010799">
    <property type="component" value="Chromosome"/>
</dbReference>
<dbReference type="KEGG" id="lcc:B488_01770"/>
<dbReference type="PROSITE" id="PS50975">
    <property type="entry name" value="ATP_GRASP"/>
    <property type="match status" value="1"/>
</dbReference>